<sequence>MADIHVRCPKCKWEPDGKPHWACTCGTVWDTFSTAGRCPGCGKIWKDTQCVINAGGCTAWSPHLDWYDGLDEIIERLKEEIKEGWLQEVPART</sequence>
<gene>
    <name evidence="1" type="ORF">KK083_03240</name>
</gene>
<dbReference type="EMBL" id="JAHESF010000002">
    <property type="protein sequence ID" value="MBT1695877.1"/>
    <property type="molecule type" value="Genomic_DNA"/>
</dbReference>
<keyword evidence="2" id="KW-1185">Reference proteome</keyword>
<name>A0AAP2DJ07_9BACT</name>
<accession>A0AAP2DJ07</accession>
<proteinExistence type="predicted"/>
<reference evidence="1 2" key="1">
    <citation type="submission" date="2021-05" db="EMBL/GenBank/DDBJ databases">
        <title>A Polyphasic approach of four new species of the genus Ohtaekwangia: Ohtaekwangia histidinii sp. nov., Ohtaekwangia cretensis sp. nov., Ohtaekwangia indiensis sp. nov., Ohtaekwangia reichenbachii sp. nov. from diverse environment.</title>
        <authorList>
            <person name="Octaviana S."/>
        </authorList>
    </citation>
    <scope>NUCLEOTIDE SEQUENCE [LARGE SCALE GENOMIC DNA]</scope>
    <source>
        <strain evidence="1 2">PWU4</strain>
    </source>
</reference>
<evidence type="ECO:0000313" key="2">
    <source>
        <dbReference type="Proteomes" id="UP001319200"/>
    </source>
</evidence>
<dbReference type="Proteomes" id="UP001319200">
    <property type="component" value="Unassembled WGS sequence"/>
</dbReference>
<comment type="caution">
    <text evidence="1">The sequence shown here is derived from an EMBL/GenBank/DDBJ whole genome shotgun (WGS) entry which is preliminary data.</text>
</comment>
<evidence type="ECO:0000313" key="1">
    <source>
        <dbReference type="EMBL" id="MBT1695877.1"/>
    </source>
</evidence>
<protein>
    <submittedName>
        <fullName evidence="1">Uncharacterized protein</fullName>
    </submittedName>
</protein>
<organism evidence="1 2">
    <name type="scientific">Chryseosolibacter histidini</name>
    <dbReference type="NCBI Taxonomy" id="2782349"/>
    <lineage>
        <taxon>Bacteria</taxon>
        <taxon>Pseudomonadati</taxon>
        <taxon>Bacteroidota</taxon>
        <taxon>Cytophagia</taxon>
        <taxon>Cytophagales</taxon>
        <taxon>Chryseotaleaceae</taxon>
        <taxon>Chryseosolibacter</taxon>
    </lineage>
</organism>
<dbReference type="AlphaFoldDB" id="A0AAP2DJ07"/>
<dbReference type="RefSeq" id="WP_254160647.1">
    <property type="nucleotide sequence ID" value="NZ_JAHESF010000002.1"/>
</dbReference>